<dbReference type="InterPro" id="IPR036397">
    <property type="entry name" value="RNaseH_sf"/>
</dbReference>
<dbReference type="PANTHER" id="PTHR46060">
    <property type="entry name" value="MARINER MOS1 TRANSPOSASE-LIKE PROTEIN"/>
    <property type="match status" value="1"/>
</dbReference>
<dbReference type="GO" id="GO:0031297">
    <property type="term" value="P:replication fork processing"/>
    <property type="evidence" value="ECO:0007669"/>
    <property type="project" value="TreeGrafter"/>
</dbReference>
<dbReference type="AlphaFoldDB" id="A0A4Y2R275"/>
<reference evidence="1 2" key="1">
    <citation type="journal article" date="2019" name="Sci. Rep.">
        <title>Orb-weaving spider Araneus ventricosus genome elucidates the spidroin gene catalogue.</title>
        <authorList>
            <person name="Kono N."/>
            <person name="Nakamura H."/>
            <person name="Ohtoshi R."/>
            <person name="Moran D.A.P."/>
            <person name="Shinohara A."/>
            <person name="Yoshida Y."/>
            <person name="Fujiwara M."/>
            <person name="Mori M."/>
            <person name="Tomita M."/>
            <person name="Arakawa K."/>
        </authorList>
    </citation>
    <scope>NUCLEOTIDE SEQUENCE [LARGE SCALE GENOMIC DNA]</scope>
</reference>
<dbReference type="OrthoDB" id="616263at2759"/>
<dbReference type="GO" id="GO:0044547">
    <property type="term" value="F:DNA topoisomerase binding"/>
    <property type="evidence" value="ECO:0007669"/>
    <property type="project" value="TreeGrafter"/>
</dbReference>
<dbReference type="GO" id="GO:0044774">
    <property type="term" value="P:mitotic DNA integrity checkpoint signaling"/>
    <property type="evidence" value="ECO:0007669"/>
    <property type="project" value="TreeGrafter"/>
</dbReference>
<protein>
    <submittedName>
        <fullName evidence="1">Histone-lysine N-methyltransferase SETMAR</fullName>
    </submittedName>
</protein>
<keyword evidence="1" id="KW-0808">Transferase</keyword>
<evidence type="ECO:0000313" key="1">
    <source>
        <dbReference type="EMBL" id="GBN69784.1"/>
    </source>
</evidence>
<dbReference type="Proteomes" id="UP000499080">
    <property type="component" value="Unassembled WGS sequence"/>
</dbReference>
<dbReference type="GO" id="GO:0003697">
    <property type="term" value="F:single-stranded DNA binding"/>
    <property type="evidence" value="ECO:0007669"/>
    <property type="project" value="TreeGrafter"/>
</dbReference>
<sequence length="149" mass="17417">MCESLDINTVSYDTVKVWFRKFKAGDFDIEDEPRSGRPIEVDCEHLKQIIDQVRNVSTRTIALELDICQKTTVNALKRINLTFKFNRWMPHELTAEDKCKIKASCLVLLRDEGKEKILDRIVTCDDKWVYYNNTSRKEGGQQSRLLDES</sequence>
<accession>A0A4Y2R275</accession>
<dbReference type="InterPro" id="IPR052709">
    <property type="entry name" value="Transposase-MT_Hybrid"/>
</dbReference>
<dbReference type="GO" id="GO:0042800">
    <property type="term" value="F:histone H3K4 methyltransferase activity"/>
    <property type="evidence" value="ECO:0007669"/>
    <property type="project" value="TreeGrafter"/>
</dbReference>
<dbReference type="GO" id="GO:0003690">
    <property type="term" value="F:double-stranded DNA binding"/>
    <property type="evidence" value="ECO:0007669"/>
    <property type="project" value="TreeGrafter"/>
</dbReference>
<dbReference type="GO" id="GO:0000014">
    <property type="term" value="F:single-stranded DNA endodeoxyribonuclease activity"/>
    <property type="evidence" value="ECO:0007669"/>
    <property type="project" value="TreeGrafter"/>
</dbReference>
<dbReference type="GO" id="GO:0000729">
    <property type="term" value="P:DNA double-strand break processing"/>
    <property type="evidence" value="ECO:0007669"/>
    <property type="project" value="TreeGrafter"/>
</dbReference>
<organism evidence="1 2">
    <name type="scientific">Araneus ventricosus</name>
    <name type="common">Orbweaver spider</name>
    <name type="synonym">Epeira ventricosa</name>
    <dbReference type="NCBI Taxonomy" id="182803"/>
    <lineage>
        <taxon>Eukaryota</taxon>
        <taxon>Metazoa</taxon>
        <taxon>Ecdysozoa</taxon>
        <taxon>Arthropoda</taxon>
        <taxon>Chelicerata</taxon>
        <taxon>Arachnida</taxon>
        <taxon>Araneae</taxon>
        <taxon>Araneomorphae</taxon>
        <taxon>Entelegynae</taxon>
        <taxon>Araneoidea</taxon>
        <taxon>Araneidae</taxon>
        <taxon>Araneus</taxon>
    </lineage>
</organism>
<dbReference type="Gene3D" id="3.30.420.10">
    <property type="entry name" value="Ribonuclease H-like superfamily/Ribonuclease H"/>
    <property type="match status" value="1"/>
</dbReference>
<evidence type="ECO:0000313" key="2">
    <source>
        <dbReference type="Proteomes" id="UP000499080"/>
    </source>
</evidence>
<dbReference type="GO" id="GO:0006303">
    <property type="term" value="P:double-strand break repair via nonhomologous end joining"/>
    <property type="evidence" value="ECO:0007669"/>
    <property type="project" value="TreeGrafter"/>
</dbReference>
<dbReference type="GO" id="GO:0005634">
    <property type="term" value="C:nucleus"/>
    <property type="evidence" value="ECO:0007669"/>
    <property type="project" value="TreeGrafter"/>
</dbReference>
<keyword evidence="2" id="KW-1185">Reference proteome</keyword>
<dbReference type="GO" id="GO:0032259">
    <property type="term" value="P:methylation"/>
    <property type="evidence" value="ECO:0007669"/>
    <property type="project" value="UniProtKB-KW"/>
</dbReference>
<dbReference type="GO" id="GO:0035861">
    <property type="term" value="C:site of double-strand break"/>
    <property type="evidence" value="ECO:0007669"/>
    <property type="project" value="TreeGrafter"/>
</dbReference>
<keyword evidence="1" id="KW-0489">Methyltransferase</keyword>
<dbReference type="GO" id="GO:0000793">
    <property type="term" value="C:condensed chromosome"/>
    <property type="evidence" value="ECO:0007669"/>
    <property type="project" value="TreeGrafter"/>
</dbReference>
<gene>
    <name evidence="1" type="primary">SETMAR_41</name>
    <name evidence="1" type="ORF">AVEN_49207_1</name>
</gene>
<dbReference type="GO" id="GO:0015074">
    <property type="term" value="P:DNA integration"/>
    <property type="evidence" value="ECO:0007669"/>
    <property type="project" value="TreeGrafter"/>
</dbReference>
<proteinExistence type="predicted"/>
<dbReference type="PANTHER" id="PTHR46060:SF2">
    <property type="entry name" value="HISTONE-LYSINE N-METHYLTRANSFERASE SETMAR"/>
    <property type="match status" value="1"/>
</dbReference>
<dbReference type="GO" id="GO:0046975">
    <property type="term" value="F:histone H3K36 methyltransferase activity"/>
    <property type="evidence" value="ECO:0007669"/>
    <property type="project" value="TreeGrafter"/>
</dbReference>
<comment type="caution">
    <text evidence="1">The sequence shown here is derived from an EMBL/GenBank/DDBJ whole genome shotgun (WGS) entry which is preliminary data.</text>
</comment>
<dbReference type="EMBL" id="BGPR01015571">
    <property type="protein sequence ID" value="GBN69784.1"/>
    <property type="molecule type" value="Genomic_DNA"/>
</dbReference>
<name>A0A4Y2R275_ARAVE</name>